<comment type="caution">
    <text evidence="2">The sequence shown here is derived from an EMBL/GenBank/DDBJ whole genome shotgun (WGS) entry which is preliminary data.</text>
</comment>
<evidence type="ECO:0000313" key="2">
    <source>
        <dbReference type="EMBL" id="MDC3416558.1"/>
    </source>
</evidence>
<sequence>MGSLEFMVLLLVFGLNTFWSLLNFKNKKYLLQVVSGIVSITVSAFFAWTIGPLMLAIGVIQLFIGAMNSRPSKTF</sequence>
<evidence type="ECO:0000256" key="1">
    <source>
        <dbReference type="SAM" id="Phobius"/>
    </source>
</evidence>
<feature type="transmembrane region" description="Helical" evidence="1">
    <location>
        <begin position="53"/>
        <end position="69"/>
    </location>
</feature>
<keyword evidence="1" id="KW-0812">Transmembrane</keyword>
<feature type="transmembrane region" description="Helical" evidence="1">
    <location>
        <begin position="6"/>
        <end position="22"/>
    </location>
</feature>
<keyword evidence="1" id="KW-1133">Transmembrane helix</keyword>
<keyword evidence="1" id="KW-0472">Membrane</keyword>
<organism evidence="2 3">
    <name type="scientific">Aquibacillus salsiterrae</name>
    <dbReference type="NCBI Taxonomy" id="2950439"/>
    <lineage>
        <taxon>Bacteria</taxon>
        <taxon>Bacillati</taxon>
        <taxon>Bacillota</taxon>
        <taxon>Bacilli</taxon>
        <taxon>Bacillales</taxon>
        <taxon>Bacillaceae</taxon>
        <taxon>Aquibacillus</taxon>
    </lineage>
</organism>
<name>A0A9X4AFZ8_9BACI</name>
<accession>A0A9X4AFZ8</accession>
<protein>
    <submittedName>
        <fullName evidence="2">Uncharacterized protein</fullName>
    </submittedName>
</protein>
<gene>
    <name evidence="2" type="ORF">NC799_06465</name>
</gene>
<dbReference type="RefSeq" id="WP_272445560.1">
    <property type="nucleotide sequence ID" value="NZ_JAMQKC010000003.1"/>
</dbReference>
<dbReference type="EMBL" id="JAMQKC010000003">
    <property type="protein sequence ID" value="MDC3416558.1"/>
    <property type="molecule type" value="Genomic_DNA"/>
</dbReference>
<evidence type="ECO:0000313" key="3">
    <source>
        <dbReference type="Proteomes" id="UP001145069"/>
    </source>
</evidence>
<dbReference type="Proteomes" id="UP001145069">
    <property type="component" value="Unassembled WGS sequence"/>
</dbReference>
<proteinExistence type="predicted"/>
<dbReference type="AlphaFoldDB" id="A0A9X4AFZ8"/>
<reference evidence="2" key="1">
    <citation type="submission" date="2022-06" db="EMBL/GenBank/DDBJ databases">
        <title>Aquibacillus sp. a new bacterium isolated from soil saline samples.</title>
        <authorList>
            <person name="Galisteo C."/>
            <person name="De La Haba R."/>
            <person name="Sanchez-Porro C."/>
            <person name="Ventosa A."/>
        </authorList>
    </citation>
    <scope>NUCLEOTIDE SEQUENCE</scope>
    <source>
        <strain evidence="2">3ASR75-54</strain>
    </source>
</reference>
<keyword evidence="3" id="KW-1185">Reference proteome</keyword>